<evidence type="ECO:0000259" key="6">
    <source>
        <dbReference type="PROSITE" id="PS50893"/>
    </source>
</evidence>
<proteinExistence type="inferred from homology"/>
<dbReference type="PROSITE" id="PS50893">
    <property type="entry name" value="ABC_TRANSPORTER_2"/>
    <property type="match status" value="1"/>
</dbReference>
<comment type="caution">
    <text evidence="8">The sequence shown here is derived from an EMBL/GenBank/DDBJ whole genome shotgun (WGS) entry which is preliminary data.</text>
</comment>
<dbReference type="GO" id="GO:0055085">
    <property type="term" value="P:transmembrane transport"/>
    <property type="evidence" value="ECO:0007669"/>
    <property type="project" value="UniProtKB-ARBA"/>
</dbReference>
<dbReference type="InterPro" id="IPR017871">
    <property type="entry name" value="ABC_transporter-like_CS"/>
</dbReference>
<keyword evidence="4" id="KW-0547">Nucleotide-binding</keyword>
<evidence type="ECO:0000313" key="8">
    <source>
        <dbReference type="EMBL" id="OLP50362.1"/>
    </source>
</evidence>
<dbReference type="InterPro" id="IPR003593">
    <property type="entry name" value="AAA+_ATPase"/>
</dbReference>
<dbReference type="NCBIfam" id="TIGR01727">
    <property type="entry name" value="oligo_HPY"/>
    <property type="match status" value="1"/>
</dbReference>
<evidence type="ECO:0000256" key="1">
    <source>
        <dbReference type="ARBA" id="ARBA00004417"/>
    </source>
</evidence>
<dbReference type="Proteomes" id="UP000544107">
    <property type="component" value="Unassembled WGS sequence"/>
</dbReference>
<gene>
    <name evidence="8" type="ORF">BJF91_13750</name>
    <name evidence="7" type="ORF">GGQ71_002751</name>
</gene>
<accession>A0A1Q9A706</accession>
<dbReference type="AlphaFoldDB" id="A0A1Q9A706"/>
<keyword evidence="3" id="KW-0813">Transport</keyword>
<dbReference type="FunFam" id="3.40.50.300:FF:000016">
    <property type="entry name" value="Oligopeptide ABC transporter ATP-binding component"/>
    <property type="match status" value="1"/>
</dbReference>
<dbReference type="InterPro" id="IPR013563">
    <property type="entry name" value="Oligopep_ABC_C"/>
</dbReference>
<dbReference type="EMBL" id="JACIED010000003">
    <property type="protein sequence ID" value="MBB4008471.1"/>
    <property type="molecule type" value="Genomic_DNA"/>
</dbReference>
<comment type="similarity">
    <text evidence="2">Belongs to the ABC transporter superfamily.</text>
</comment>
<dbReference type="Pfam" id="PF08352">
    <property type="entry name" value="oligo_HPY"/>
    <property type="match status" value="1"/>
</dbReference>
<dbReference type="GO" id="GO:0005886">
    <property type="term" value="C:plasma membrane"/>
    <property type="evidence" value="ECO:0007669"/>
    <property type="project" value="UniProtKB-SubCell"/>
</dbReference>
<dbReference type="GO" id="GO:0015833">
    <property type="term" value="P:peptide transport"/>
    <property type="evidence" value="ECO:0007669"/>
    <property type="project" value="InterPro"/>
</dbReference>
<dbReference type="GO" id="GO:0005524">
    <property type="term" value="F:ATP binding"/>
    <property type="evidence" value="ECO:0007669"/>
    <property type="project" value="UniProtKB-KW"/>
</dbReference>
<evidence type="ECO:0000313" key="9">
    <source>
        <dbReference type="Proteomes" id="UP000185598"/>
    </source>
</evidence>
<organism evidence="8 9">
    <name type="scientific">Allorhizobium taibaishanense</name>
    <dbReference type="NCBI Taxonomy" id="887144"/>
    <lineage>
        <taxon>Bacteria</taxon>
        <taxon>Pseudomonadati</taxon>
        <taxon>Pseudomonadota</taxon>
        <taxon>Alphaproteobacteria</taxon>
        <taxon>Hyphomicrobiales</taxon>
        <taxon>Rhizobiaceae</taxon>
        <taxon>Rhizobium/Agrobacterium group</taxon>
        <taxon>Allorhizobium</taxon>
    </lineage>
</organism>
<dbReference type="InterPro" id="IPR003439">
    <property type="entry name" value="ABC_transporter-like_ATP-bd"/>
</dbReference>
<dbReference type="Proteomes" id="UP000185598">
    <property type="component" value="Unassembled WGS sequence"/>
</dbReference>
<dbReference type="EMBL" id="MKIN01000021">
    <property type="protein sequence ID" value="OLP50362.1"/>
    <property type="molecule type" value="Genomic_DNA"/>
</dbReference>
<dbReference type="GO" id="GO:0016887">
    <property type="term" value="F:ATP hydrolysis activity"/>
    <property type="evidence" value="ECO:0007669"/>
    <property type="project" value="InterPro"/>
</dbReference>
<feature type="domain" description="ABC transporter" evidence="6">
    <location>
        <begin position="5"/>
        <end position="255"/>
    </location>
</feature>
<evidence type="ECO:0000256" key="5">
    <source>
        <dbReference type="ARBA" id="ARBA00022840"/>
    </source>
</evidence>
<dbReference type="Gene3D" id="3.40.50.300">
    <property type="entry name" value="P-loop containing nucleotide triphosphate hydrolases"/>
    <property type="match status" value="1"/>
</dbReference>
<dbReference type="STRING" id="887144.BJF91_13750"/>
<dbReference type="RefSeq" id="WP_075614253.1">
    <property type="nucleotide sequence ID" value="NZ_JACIED010000003.1"/>
</dbReference>
<name>A0A1Q9A706_9HYPH</name>
<protein>
    <submittedName>
        <fullName evidence="7 8">Peptide ABC transporter ATP-binding protein</fullName>
    </submittedName>
</protein>
<dbReference type="InterPro" id="IPR027417">
    <property type="entry name" value="P-loop_NTPase"/>
</dbReference>
<dbReference type="PANTHER" id="PTHR43776">
    <property type="entry name" value="TRANSPORT ATP-BINDING PROTEIN"/>
    <property type="match status" value="1"/>
</dbReference>
<dbReference type="OrthoDB" id="9815712at2"/>
<dbReference type="Pfam" id="PF00005">
    <property type="entry name" value="ABC_tran"/>
    <property type="match status" value="1"/>
</dbReference>
<dbReference type="PROSITE" id="PS00211">
    <property type="entry name" value="ABC_TRANSPORTER_1"/>
    <property type="match status" value="1"/>
</dbReference>
<keyword evidence="9" id="KW-1185">Reference proteome</keyword>
<evidence type="ECO:0000313" key="7">
    <source>
        <dbReference type="EMBL" id="MBB4008471.1"/>
    </source>
</evidence>
<evidence type="ECO:0000256" key="4">
    <source>
        <dbReference type="ARBA" id="ARBA00022741"/>
    </source>
</evidence>
<keyword evidence="5 8" id="KW-0067">ATP-binding</keyword>
<dbReference type="SUPFAM" id="SSF52540">
    <property type="entry name" value="P-loop containing nucleoside triphosphate hydrolases"/>
    <property type="match status" value="1"/>
</dbReference>
<reference evidence="7 10" key="2">
    <citation type="submission" date="2020-08" db="EMBL/GenBank/DDBJ databases">
        <title>Genomic Encyclopedia of Type Strains, Phase IV (KMG-IV): sequencing the most valuable type-strain genomes for metagenomic binning, comparative biology and taxonomic classification.</title>
        <authorList>
            <person name="Goeker M."/>
        </authorList>
    </citation>
    <scope>NUCLEOTIDE SEQUENCE [LARGE SCALE GENOMIC DNA]</scope>
    <source>
        <strain evidence="7 10">DSM 100021</strain>
    </source>
</reference>
<dbReference type="NCBIfam" id="NF008453">
    <property type="entry name" value="PRK11308.1"/>
    <property type="match status" value="1"/>
</dbReference>
<reference evidence="8 9" key="1">
    <citation type="submission" date="2016-09" db="EMBL/GenBank/DDBJ databases">
        <title>Rhizobium oryziradicis sp. nov., isolated from the root of rice.</title>
        <authorList>
            <person name="Zhao J."/>
            <person name="Zhang X."/>
        </authorList>
    </citation>
    <scope>NUCLEOTIDE SEQUENCE [LARGE SCALE GENOMIC DNA]</scope>
    <source>
        <strain evidence="8 9">14971</strain>
    </source>
</reference>
<sequence length="324" mass="35138">MNALIEINKVKMAFPVTGGAFQRVKGHVNAVNNVSLAIERGRTLGVVGESGCGKSTLARIVVGLYAPTDGDIIFDGKQIAGPGMGVDFATSRRIQIVFQDPYSSLDPRLPIGDSIAEGLVIHDIGDKTERRKAVADMLELVGLPPQAADRFPHEFSGGQRQRIGIARALIMKPEFLVCDEPTSALDVSVQAQILNLLKRLKSQLNLTMMFISHNLAVVRHIADDVMVMYLGRAVEIGPVNKIFANPQHPYTKALLSATLIADPDRRGERIKLTGELPSPLKPPSGCPFHPRCTLANDRCRADMPGLTERDGVRVACHAVEEGRA</sequence>
<dbReference type="InterPro" id="IPR050319">
    <property type="entry name" value="ABC_transp_ATP-bind"/>
</dbReference>
<dbReference type="PANTHER" id="PTHR43776:SF7">
    <property type="entry name" value="D,D-DIPEPTIDE TRANSPORT ATP-BINDING PROTEIN DDPF-RELATED"/>
    <property type="match status" value="1"/>
</dbReference>
<dbReference type="CDD" id="cd03257">
    <property type="entry name" value="ABC_NikE_OppD_transporters"/>
    <property type="match status" value="1"/>
</dbReference>
<evidence type="ECO:0000256" key="3">
    <source>
        <dbReference type="ARBA" id="ARBA00022448"/>
    </source>
</evidence>
<evidence type="ECO:0000313" key="10">
    <source>
        <dbReference type="Proteomes" id="UP000544107"/>
    </source>
</evidence>
<dbReference type="SMART" id="SM00382">
    <property type="entry name" value="AAA"/>
    <property type="match status" value="1"/>
</dbReference>
<comment type="subcellular location">
    <subcellularLocation>
        <location evidence="1">Cell inner membrane</location>
        <topology evidence="1">Peripheral membrane protein</topology>
    </subcellularLocation>
</comment>
<evidence type="ECO:0000256" key="2">
    <source>
        <dbReference type="ARBA" id="ARBA00005417"/>
    </source>
</evidence>